<gene>
    <name evidence="1" type="ORF">TH3_15585</name>
</gene>
<dbReference type="AlphaFoldDB" id="A0AB72UFW6"/>
<protein>
    <submittedName>
        <fullName evidence="1">Uncharacterized protein</fullName>
    </submittedName>
</protein>
<evidence type="ECO:0000313" key="2">
    <source>
        <dbReference type="Proteomes" id="UP000007127"/>
    </source>
</evidence>
<evidence type="ECO:0000313" key="1">
    <source>
        <dbReference type="EMBL" id="AJD53221.1"/>
    </source>
</evidence>
<name>A0AB72UFW6_9PROT</name>
<proteinExistence type="predicted"/>
<sequence>MAALAALGTIWIINKQIKQADLSHREQIKQADLLHKEERLRRLEAARSVMPLALSKMCGYSMACILYAKSYWQEVPDREQPLISDDVISVLRDVVETADDDIRIAVRSLISRYQIQAAMLRDLAPEPRKLVAFGLDESIADAIIDATKLHAHASNFFKYARFDSEAVPLDPTDDAVESQLRFWGLNEDIEPSVWSRMKDPV</sequence>
<reference evidence="1 2" key="1">
    <citation type="journal article" date="2012" name="J. Bacteriol.">
        <title>Genome sequence of Thalassospira xiamenensis type strain M-5.</title>
        <authorList>
            <person name="Lai Q."/>
            <person name="Shao Z."/>
        </authorList>
    </citation>
    <scope>NUCLEOTIDE SEQUENCE [LARGE SCALE GENOMIC DNA]</scope>
    <source>
        <strain evidence="1 2">M-5</strain>
    </source>
</reference>
<dbReference type="KEGG" id="txi:TH3_15585"/>
<organism evidence="1 2">
    <name type="scientific">Thalassospira xiamenensis M-5 = DSM 17429</name>
    <dbReference type="NCBI Taxonomy" id="1123366"/>
    <lineage>
        <taxon>Bacteria</taxon>
        <taxon>Pseudomonadati</taxon>
        <taxon>Pseudomonadota</taxon>
        <taxon>Alphaproteobacteria</taxon>
        <taxon>Rhodospirillales</taxon>
        <taxon>Thalassospiraceae</taxon>
        <taxon>Thalassospira</taxon>
    </lineage>
</organism>
<dbReference type="Proteomes" id="UP000007127">
    <property type="component" value="Chromosome"/>
</dbReference>
<dbReference type="GeneID" id="31928794"/>
<dbReference type="EMBL" id="CP004388">
    <property type="protein sequence ID" value="AJD53221.1"/>
    <property type="molecule type" value="Genomic_DNA"/>
</dbReference>
<accession>A0AB72UFW6</accession>
<dbReference type="RefSeq" id="WP_139328263.1">
    <property type="nucleotide sequence ID" value="NZ_CP004388.1"/>
</dbReference>